<dbReference type="OrthoDB" id="1110401at2759"/>
<dbReference type="InterPro" id="IPR055414">
    <property type="entry name" value="LRR_R13L4/SHOC2-like"/>
</dbReference>
<evidence type="ECO:0000256" key="2">
    <source>
        <dbReference type="ARBA" id="ARBA00022821"/>
    </source>
</evidence>
<dbReference type="Proteomes" id="UP000187203">
    <property type="component" value="Unassembled WGS sequence"/>
</dbReference>
<evidence type="ECO:0000256" key="3">
    <source>
        <dbReference type="SAM" id="MobiDB-lite"/>
    </source>
</evidence>
<dbReference type="SUPFAM" id="SSF52058">
    <property type="entry name" value="L domain-like"/>
    <property type="match status" value="1"/>
</dbReference>
<dbReference type="GO" id="GO:0006952">
    <property type="term" value="P:defense response"/>
    <property type="evidence" value="ECO:0007669"/>
    <property type="project" value="UniProtKB-KW"/>
</dbReference>
<dbReference type="PANTHER" id="PTHR47186:SF54">
    <property type="entry name" value="DISEASE RESISTANCE RPP13-LIKE PROTEIN 4"/>
    <property type="match status" value="1"/>
</dbReference>
<feature type="compositionally biased region" description="Basic and acidic residues" evidence="3">
    <location>
        <begin position="82"/>
        <end position="101"/>
    </location>
</feature>
<feature type="region of interest" description="Disordered" evidence="3">
    <location>
        <begin position="608"/>
        <end position="655"/>
    </location>
</feature>
<accession>A0A1R3JF27</accession>
<feature type="region of interest" description="Disordered" evidence="3">
    <location>
        <begin position="1"/>
        <end position="22"/>
    </location>
</feature>
<dbReference type="STRING" id="93759.A0A1R3JF27"/>
<keyword evidence="2" id="KW-0611">Plant defense</keyword>
<dbReference type="AlphaFoldDB" id="A0A1R3JF27"/>
<keyword evidence="1" id="KW-0677">Repeat</keyword>
<evidence type="ECO:0000256" key="1">
    <source>
        <dbReference type="ARBA" id="ARBA00022737"/>
    </source>
</evidence>
<dbReference type="Gene3D" id="1.10.10.10">
    <property type="entry name" value="Winged helix-like DNA-binding domain superfamily/Winged helix DNA-binding domain"/>
    <property type="match status" value="1"/>
</dbReference>
<proteinExistence type="predicted"/>
<dbReference type="Gene3D" id="3.80.10.10">
    <property type="entry name" value="Ribonuclease Inhibitor"/>
    <property type="match status" value="1"/>
</dbReference>
<dbReference type="PANTHER" id="PTHR47186">
    <property type="entry name" value="LEUCINE-RICH REPEAT-CONTAINING PROTEIN 57"/>
    <property type="match status" value="1"/>
</dbReference>
<evidence type="ECO:0000313" key="6">
    <source>
        <dbReference type="Proteomes" id="UP000187203"/>
    </source>
</evidence>
<feature type="compositionally biased region" description="Polar residues" evidence="3">
    <location>
        <begin position="46"/>
        <end position="61"/>
    </location>
</feature>
<feature type="domain" description="Disease resistance R13L4/SHOC-2-like LRR" evidence="4">
    <location>
        <begin position="460"/>
        <end position="607"/>
    </location>
</feature>
<sequence>MSSTSPNADSEQTNSTEKPLTIQQIIERLTKLCTNLQREAEADADTPQQPSAAADNQTGNNQDKKDKIKTQGGDGSQQQKKKNSEPETESNKKGDLETNKRNYVKHELDKLCKELQYMLSSFEKLKKFSVNLNKPLETLEQNVGDILKDLPRVTDSELPKQVPLNLRVLKNNITRVKIQIPLQHQATNANSEANRSLQTTVATSEADDMPQLYKEGVFESSYHFKEIEEKYKHLDDRHKLCLLCFAVFPENAEIKKRLLRFWWVGEKLVRPEPEGNEEEKKIVSDTLQTFVEKGFIVPIQKKNKLQPRSYKMTPIVRSCLIKFAKAAGFFDYDGEGKPTMNFFSCKKACMVKSQGPPVRWFSDYLKGNETQSANDKRKERLSADLLKLQMLFNFPEREILEKASKQFHELQTLFNVSKQFPALPEEWLSKMTNIKVLYLGRWESKAGRQRHIEVEDIDFLRGLKNMNKLRLLSLQGISGIPRLPSSLCKLASLKILDLRACHNLEKLPDRIGLLKKLTYLDLSECYLLDDVPKQLNKLSELEVLKGFVIGNGKNSCTLEDLAELKKLRKLSVNVSTTEFDIEDAEKALSKFENLQKLRIAWGSGGLTGDNSAEEKMEPKSPAKSSSSRRYKKPSSSRTDSLGKIRSKLLKSTRKEENSNGLEKLVKLDFQCFPNTDPPKWLVPGKLKTLKNLSVRGGRLGHLIEEEQVKWKVEVLRLKFLINFTMNWKDMQEEFPELKYLENVRCPRITFCPTDASGVWQKSSKLN</sequence>
<name>A0A1R3JF27_9ROSI</name>
<dbReference type="InterPro" id="IPR032675">
    <property type="entry name" value="LRR_dom_sf"/>
</dbReference>
<organism evidence="5 6">
    <name type="scientific">Corchorus olitorius</name>
    <dbReference type="NCBI Taxonomy" id="93759"/>
    <lineage>
        <taxon>Eukaryota</taxon>
        <taxon>Viridiplantae</taxon>
        <taxon>Streptophyta</taxon>
        <taxon>Embryophyta</taxon>
        <taxon>Tracheophyta</taxon>
        <taxon>Spermatophyta</taxon>
        <taxon>Magnoliopsida</taxon>
        <taxon>eudicotyledons</taxon>
        <taxon>Gunneridae</taxon>
        <taxon>Pentapetalae</taxon>
        <taxon>rosids</taxon>
        <taxon>malvids</taxon>
        <taxon>Malvales</taxon>
        <taxon>Malvaceae</taxon>
        <taxon>Grewioideae</taxon>
        <taxon>Apeibeae</taxon>
        <taxon>Corchorus</taxon>
    </lineage>
</organism>
<comment type="caution">
    <text evidence="5">The sequence shown here is derived from an EMBL/GenBank/DDBJ whole genome shotgun (WGS) entry which is preliminary data.</text>
</comment>
<protein>
    <submittedName>
        <fullName evidence="5">Disease resistance RPP13-like protein 4-like protein</fullName>
    </submittedName>
</protein>
<reference evidence="6" key="1">
    <citation type="submission" date="2013-09" db="EMBL/GenBank/DDBJ databases">
        <title>Corchorus olitorius genome sequencing.</title>
        <authorList>
            <person name="Alam M."/>
            <person name="Haque M.S."/>
            <person name="Islam M.S."/>
            <person name="Emdad E.M."/>
            <person name="Islam M.M."/>
            <person name="Ahmed B."/>
            <person name="Halim A."/>
            <person name="Hossen Q.M.M."/>
            <person name="Hossain M.Z."/>
            <person name="Ahmed R."/>
            <person name="Khan M.M."/>
            <person name="Islam R."/>
            <person name="Rashid M.M."/>
            <person name="Khan S.A."/>
            <person name="Rahman M.S."/>
            <person name="Alam M."/>
            <person name="Yahiya A.S."/>
            <person name="Khan M.S."/>
            <person name="Azam M.S."/>
            <person name="Haque T."/>
            <person name="Lashkar M.Z.H."/>
            <person name="Akhand A.I."/>
            <person name="Morshed G."/>
            <person name="Roy S."/>
            <person name="Uddin K.S."/>
            <person name="Rabeya T."/>
            <person name="Hossain A.S."/>
            <person name="Chowdhury A."/>
            <person name="Snigdha A.R."/>
            <person name="Mortoza M.S."/>
            <person name="Matin S.A."/>
            <person name="Hoque S.M.E."/>
            <person name="Islam M.K."/>
            <person name="Roy D.K."/>
            <person name="Haider R."/>
            <person name="Moosa M.M."/>
            <person name="Elias S.M."/>
            <person name="Hasan A.M."/>
            <person name="Jahan S."/>
            <person name="Shafiuddin M."/>
            <person name="Mahmood N."/>
            <person name="Shommy N.S."/>
        </authorList>
    </citation>
    <scope>NUCLEOTIDE SEQUENCE [LARGE SCALE GENOMIC DNA]</scope>
    <source>
        <strain evidence="6">cv. O-4</strain>
    </source>
</reference>
<dbReference type="InterPro" id="IPR036388">
    <property type="entry name" value="WH-like_DNA-bd_sf"/>
</dbReference>
<evidence type="ECO:0000313" key="5">
    <source>
        <dbReference type="EMBL" id="OMO93435.1"/>
    </source>
</evidence>
<dbReference type="Pfam" id="PF23598">
    <property type="entry name" value="LRR_14"/>
    <property type="match status" value="1"/>
</dbReference>
<dbReference type="EMBL" id="AWUE01016262">
    <property type="protein sequence ID" value="OMO93435.1"/>
    <property type="molecule type" value="Genomic_DNA"/>
</dbReference>
<evidence type="ECO:0000259" key="4">
    <source>
        <dbReference type="Pfam" id="PF23598"/>
    </source>
</evidence>
<feature type="region of interest" description="Disordered" evidence="3">
    <location>
        <begin position="37"/>
        <end position="101"/>
    </location>
</feature>
<keyword evidence="6" id="KW-1185">Reference proteome</keyword>
<gene>
    <name evidence="5" type="ORF">COLO4_16866</name>
</gene>